<evidence type="ECO:0000256" key="2">
    <source>
        <dbReference type="SAM" id="Phobius"/>
    </source>
</evidence>
<evidence type="ECO:0000256" key="1">
    <source>
        <dbReference type="SAM" id="MobiDB-lite"/>
    </source>
</evidence>
<dbReference type="RefSeq" id="WP_223179121.1">
    <property type="nucleotide sequence ID" value="NZ_BGZL01000002.1"/>
</dbReference>
<feature type="transmembrane region" description="Helical" evidence="2">
    <location>
        <begin position="51"/>
        <end position="71"/>
    </location>
</feature>
<comment type="caution">
    <text evidence="3">The sequence shown here is derived from an EMBL/GenBank/DDBJ whole genome shotgun (WGS) entry which is preliminary data.</text>
</comment>
<gene>
    <name evidence="3" type="ORF">SSP531S_07200</name>
</gene>
<dbReference type="InterPro" id="IPR046295">
    <property type="entry name" value="DUF6332"/>
</dbReference>
<proteinExistence type="predicted"/>
<feature type="region of interest" description="Disordered" evidence="1">
    <location>
        <begin position="75"/>
        <end position="129"/>
    </location>
</feature>
<keyword evidence="2" id="KW-0812">Transmembrane</keyword>
<accession>A0A388SSB5</accession>
<sequence>MGKRTQAQRDESTVEIGYALFSGAFAAAVVFGAVAGPKLMFTMPYAVEQGLLLAAAAAAGLVFPVRVVTVLRRHAREADGNSRAARSGQGTAAARARGGPGSSAGSGGPDRPRLADGGDESGRVPDSRP</sequence>
<feature type="compositionally biased region" description="Gly residues" evidence="1">
    <location>
        <begin position="98"/>
        <end position="108"/>
    </location>
</feature>
<keyword evidence="2" id="KW-1133">Transmembrane helix</keyword>
<feature type="transmembrane region" description="Helical" evidence="2">
    <location>
        <begin position="12"/>
        <end position="31"/>
    </location>
</feature>
<evidence type="ECO:0000313" key="3">
    <source>
        <dbReference type="EMBL" id="GBP99325.1"/>
    </source>
</evidence>
<feature type="compositionally biased region" description="Basic and acidic residues" evidence="1">
    <location>
        <begin position="110"/>
        <end position="129"/>
    </location>
</feature>
<dbReference type="Pfam" id="PF19857">
    <property type="entry name" value="DUF6332"/>
    <property type="match status" value="1"/>
</dbReference>
<dbReference type="Proteomes" id="UP000265354">
    <property type="component" value="Unassembled WGS sequence"/>
</dbReference>
<organism evidence="3 4">
    <name type="scientific">Streptomyces spongiicola</name>
    <dbReference type="NCBI Taxonomy" id="1690221"/>
    <lineage>
        <taxon>Bacteria</taxon>
        <taxon>Bacillati</taxon>
        <taxon>Actinomycetota</taxon>
        <taxon>Actinomycetes</taxon>
        <taxon>Kitasatosporales</taxon>
        <taxon>Streptomycetaceae</taxon>
        <taxon>Streptomyces</taxon>
    </lineage>
</organism>
<reference evidence="3 4" key="1">
    <citation type="submission" date="2018-07" db="EMBL/GenBank/DDBJ databases">
        <title>Whole Genome Shotgun Sequence of Streptomyces spongiicola strain 531S.</title>
        <authorList>
            <person name="Dohra H."/>
            <person name="Kodani S."/>
        </authorList>
    </citation>
    <scope>NUCLEOTIDE SEQUENCE [LARGE SCALE GENOMIC DNA]</scope>
    <source>
        <strain evidence="3 4">531S</strain>
    </source>
</reference>
<dbReference type="AlphaFoldDB" id="A0A388SSB5"/>
<feature type="compositionally biased region" description="Low complexity" evidence="1">
    <location>
        <begin position="82"/>
        <end position="97"/>
    </location>
</feature>
<evidence type="ECO:0000313" key="4">
    <source>
        <dbReference type="Proteomes" id="UP000265354"/>
    </source>
</evidence>
<dbReference type="EMBL" id="BGZL01000002">
    <property type="protein sequence ID" value="GBP99325.1"/>
    <property type="molecule type" value="Genomic_DNA"/>
</dbReference>
<name>A0A388SSB5_9ACTN</name>
<protein>
    <submittedName>
        <fullName evidence="3">Uncharacterized protein</fullName>
    </submittedName>
</protein>
<keyword evidence="2" id="KW-0472">Membrane</keyword>